<reference evidence="1 3" key="1">
    <citation type="submission" date="2015-08" db="EMBL/GenBank/DDBJ databases">
        <title>Draft Genome Sequence of Rathayibacter sp. Strain VKM Ac-2596 Isolated from Leaf Gall Induced by Plant-Parasitic Nematodes.</title>
        <authorList>
            <person name="Vasilenko O.V."/>
            <person name="Starodumova I.P."/>
            <person name="Tarlachkov S.V."/>
            <person name="Dorofeeva L.V."/>
            <person name="Evtushenko L.I."/>
        </authorList>
    </citation>
    <scope>NUCLEOTIDE SEQUENCE [LARGE SCALE GENOMIC DNA]</scope>
    <source>
        <strain evidence="1 3">VKM Ac-2596</strain>
    </source>
</reference>
<protein>
    <submittedName>
        <fullName evidence="1">Uncharacterized protein</fullName>
    </submittedName>
</protein>
<dbReference type="EMBL" id="CP047186">
    <property type="protein sequence ID" value="QHC55818.1"/>
    <property type="molecule type" value="Genomic_DNA"/>
</dbReference>
<keyword evidence="3" id="KW-1185">Reference proteome</keyword>
<reference evidence="2" key="2">
    <citation type="submission" date="2019-12" db="EMBL/GenBank/DDBJ databases">
        <title>Complete and Draft Genome Sequences of New Strains and Members of Some Known Species of the Genus Rathayibacter isolated from Plants.</title>
        <authorList>
            <person name="Tarlachkov S.V."/>
            <person name="Starodumova I.P."/>
            <person name="Dorofeeva L.V."/>
            <person name="Prisyazhnaya N.V."/>
            <person name="Leyn S.A."/>
            <person name="Zlamal J.E."/>
            <person name="Elane M.L."/>
            <person name="Osterman A.L."/>
            <person name="Nadler S.A."/>
            <person name="Subbotin S.A."/>
            <person name="Evtushenko L.I."/>
        </authorList>
    </citation>
    <scope>NUCLEOTIDE SEQUENCE</scope>
    <source>
        <strain evidence="2">VKM Ac-2761</strain>
    </source>
</reference>
<sequence length="160" mass="16593">MVRPALLLAFGVVAVTLVASGVAALRSTPAPLSDDCVDLRTAQDPFGCDGWVLTAAEGETPYSAWVEDARVRLRSERVAGEPTLVVGTDCLVLRASYRIEGTVLVPSDEVTGSDTCSDTPSPAGIRLRALLSAPITLGGTPDDVVLDGTRGAVVFSRIPG</sequence>
<dbReference type="EMBL" id="LIIN01000012">
    <property type="protein sequence ID" value="KZX22213.1"/>
    <property type="molecule type" value="Genomic_DNA"/>
</dbReference>
<dbReference type="KEGG" id="rte:GSU10_09370"/>
<dbReference type="Proteomes" id="UP000076717">
    <property type="component" value="Unassembled WGS sequence"/>
</dbReference>
<dbReference type="AlphaFoldDB" id="A0A166IDP5"/>
<dbReference type="OrthoDB" id="5122572at2"/>
<dbReference type="Proteomes" id="UP000465031">
    <property type="component" value="Chromosome"/>
</dbReference>
<name>A0A166IDP5_9MICO</name>
<dbReference type="RefSeq" id="WP_068208362.1">
    <property type="nucleotide sequence ID" value="NZ_CP047186.1"/>
</dbReference>
<evidence type="ECO:0000313" key="4">
    <source>
        <dbReference type="Proteomes" id="UP000465031"/>
    </source>
</evidence>
<proteinExistence type="predicted"/>
<organism evidence="1 3">
    <name type="scientific">Rathayibacter tanaceti</name>
    <dbReference type="NCBI Taxonomy" id="1671680"/>
    <lineage>
        <taxon>Bacteria</taxon>
        <taxon>Bacillati</taxon>
        <taxon>Actinomycetota</taxon>
        <taxon>Actinomycetes</taxon>
        <taxon>Micrococcales</taxon>
        <taxon>Microbacteriaceae</taxon>
        <taxon>Rathayibacter</taxon>
    </lineage>
</organism>
<evidence type="ECO:0000313" key="2">
    <source>
        <dbReference type="EMBL" id="QHC55818.1"/>
    </source>
</evidence>
<accession>A0A166IDP5</accession>
<reference evidence="4" key="3">
    <citation type="submission" date="2019-12" db="EMBL/GenBank/DDBJ databases">
        <title>Complete and draft genome sequences of new strains and members of some known species of the genus Rathayibacter isolated from plants.</title>
        <authorList>
            <person name="Tarlachkov S.V."/>
            <person name="Starodumova I.P."/>
            <person name="Dorofeeva L.V."/>
            <person name="Prisyazhnaya N.V."/>
            <person name="Leyn S."/>
            <person name="Zlamal J."/>
            <person name="Elan M."/>
            <person name="Osterman A.L."/>
            <person name="Nadler S."/>
            <person name="Subbotin S.A."/>
            <person name="Evtushenko L.I."/>
        </authorList>
    </citation>
    <scope>NUCLEOTIDE SEQUENCE [LARGE SCALE GENOMIC DNA]</scope>
    <source>
        <strain evidence="4">VKM Ac-2761</strain>
    </source>
</reference>
<evidence type="ECO:0000313" key="3">
    <source>
        <dbReference type="Proteomes" id="UP000076717"/>
    </source>
</evidence>
<evidence type="ECO:0000313" key="1">
    <source>
        <dbReference type="EMBL" id="KZX22213.1"/>
    </source>
</evidence>
<gene>
    <name evidence="1" type="ORF">ACH61_00620</name>
    <name evidence="2" type="ORF">GSU10_09370</name>
</gene>